<keyword evidence="2" id="KW-1185">Reference proteome</keyword>
<comment type="caution">
    <text evidence="1">The sequence shown here is derived from an EMBL/GenBank/DDBJ whole genome shotgun (WGS) entry which is preliminary data.</text>
</comment>
<gene>
    <name evidence="1" type="ORF">J2750_001991</name>
</gene>
<name>A0AA90Z9Q0_9EURY</name>
<protein>
    <submittedName>
        <fullName evidence="1">Uncharacterized protein</fullName>
    </submittedName>
</protein>
<reference evidence="1 2" key="1">
    <citation type="submission" date="2023-07" db="EMBL/GenBank/DDBJ databases">
        <title>Genomic Encyclopedia of Type Strains, Phase IV (KMG-IV): sequencing the most valuable type-strain genomes for metagenomic binning, comparative biology and taxonomic classification.</title>
        <authorList>
            <person name="Goeker M."/>
        </authorList>
    </citation>
    <scope>NUCLEOTIDE SEQUENCE [LARGE SCALE GENOMIC DNA]</scope>
    <source>
        <strain evidence="1 2">DSM 17273</strain>
    </source>
</reference>
<accession>A0AA90Z9Q0</accession>
<dbReference type="EMBL" id="JAVDQI010000009">
    <property type="protein sequence ID" value="MDR6223521.1"/>
    <property type="molecule type" value="Genomic_DNA"/>
</dbReference>
<proteinExistence type="predicted"/>
<sequence>MKAIYKIITLLIFLESMTAIDCTDVAADKPTKLDYHADTAVIKSQLISDGYSVHSVEFVKNTNGYYVLSLMVETKGNYDKEVLDAYTVMYDHGVADYYLVGIADYELQSAWSFSSTRETLGGYFSGTITEEEYINRVDAQPIM</sequence>
<evidence type="ECO:0000313" key="1">
    <source>
        <dbReference type="EMBL" id="MDR6223521.1"/>
    </source>
</evidence>
<dbReference type="AlphaFoldDB" id="A0AA90Z9Q0"/>
<organism evidence="1 2">
    <name type="scientific">Methanococcoides alaskense</name>
    <dbReference type="NCBI Taxonomy" id="325778"/>
    <lineage>
        <taxon>Archaea</taxon>
        <taxon>Methanobacteriati</taxon>
        <taxon>Methanobacteriota</taxon>
        <taxon>Stenosarchaea group</taxon>
        <taxon>Methanomicrobia</taxon>
        <taxon>Methanosarcinales</taxon>
        <taxon>Methanosarcinaceae</taxon>
        <taxon>Methanococcoides</taxon>
    </lineage>
</organism>
<evidence type="ECO:0000313" key="2">
    <source>
        <dbReference type="Proteomes" id="UP001185015"/>
    </source>
</evidence>
<dbReference type="RefSeq" id="WP_270096749.1">
    <property type="nucleotide sequence ID" value="NZ_JAQFFK010000005.1"/>
</dbReference>
<dbReference type="Proteomes" id="UP001185015">
    <property type="component" value="Unassembled WGS sequence"/>
</dbReference>